<dbReference type="KEGG" id="rgi:RGI145_08900"/>
<evidence type="ECO:0000256" key="1">
    <source>
        <dbReference type="SAM" id="SignalP"/>
    </source>
</evidence>
<dbReference type="STRING" id="257708.RGI145_08900"/>
<feature type="signal peptide" evidence="1">
    <location>
        <begin position="1"/>
        <end position="29"/>
    </location>
</feature>
<feature type="chain" id="PRO_5013109288" evidence="1">
    <location>
        <begin position="30"/>
        <end position="144"/>
    </location>
</feature>
<name>A0A1L7AEH1_9PROT</name>
<accession>A0A1L7AEH1</accession>
<gene>
    <name evidence="2" type="ORF">RGI145_08900</name>
</gene>
<protein>
    <submittedName>
        <fullName evidence="2">Uncharacterized protein</fullName>
    </submittedName>
</protein>
<organism evidence="2 3">
    <name type="scientific">Roseomonas gilardii</name>
    <dbReference type="NCBI Taxonomy" id="257708"/>
    <lineage>
        <taxon>Bacteria</taxon>
        <taxon>Pseudomonadati</taxon>
        <taxon>Pseudomonadota</taxon>
        <taxon>Alphaproteobacteria</taxon>
        <taxon>Acetobacterales</taxon>
        <taxon>Roseomonadaceae</taxon>
        <taxon>Roseomonas</taxon>
    </lineage>
</organism>
<dbReference type="AlphaFoldDB" id="A0A1L7AEH1"/>
<keyword evidence="1" id="KW-0732">Signal</keyword>
<proteinExistence type="predicted"/>
<evidence type="ECO:0000313" key="2">
    <source>
        <dbReference type="EMBL" id="APT57197.1"/>
    </source>
</evidence>
<dbReference type="EMBL" id="CP015583">
    <property type="protein sequence ID" value="APT57197.1"/>
    <property type="molecule type" value="Genomic_DNA"/>
</dbReference>
<dbReference type="Proteomes" id="UP000185494">
    <property type="component" value="Chromosome 1"/>
</dbReference>
<evidence type="ECO:0000313" key="3">
    <source>
        <dbReference type="Proteomes" id="UP000185494"/>
    </source>
</evidence>
<sequence>MVLQHWGIRKGLIGGLAALLLTAAGHAGAQPLQHSGGGLVITAAFGGALPSQNVGGDSIYVVARLGDSGGPGDRFTIAKASPFSPQTRTVWDSRPQMALGARYGIGRIEELGEVSVGALVCAAVEYDPAERRPMVGVATLRLSF</sequence>
<reference evidence="2 3" key="1">
    <citation type="submission" date="2016-05" db="EMBL/GenBank/DDBJ databases">
        <title>Complete Genome and Methylome Analysis of Psychrotrophic Bacterial Isolates from Antarctic Lake Untersee.</title>
        <authorList>
            <person name="Fomenkov A."/>
            <person name="Akimov V.N."/>
            <person name="Vasilyeva L.V."/>
            <person name="Andersen D."/>
            <person name="Vincze T."/>
            <person name="Roberts R.J."/>
        </authorList>
    </citation>
    <scope>NUCLEOTIDE SEQUENCE [LARGE SCALE GENOMIC DNA]</scope>
    <source>
        <strain evidence="2 3">U14-5</strain>
    </source>
</reference>
<dbReference type="RefSeq" id="WP_075798089.1">
    <property type="nucleotide sequence ID" value="NZ_CP015583.1"/>
</dbReference>